<evidence type="ECO:0000313" key="2">
    <source>
        <dbReference type="EMBL" id="XCH23963.1"/>
    </source>
</evidence>
<feature type="domain" description="DUF7133" evidence="1">
    <location>
        <begin position="30"/>
        <end position="429"/>
    </location>
</feature>
<dbReference type="EMBL" id="CP159289">
    <property type="protein sequence ID" value="XCH23963.1"/>
    <property type="molecule type" value="Genomic_DNA"/>
</dbReference>
<dbReference type="InterPro" id="IPR011041">
    <property type="entry name" value="Quinoprot_gluc/sorb_DH_b-prop"/>
</dbReference>
<dbReference type="InterPro" id="IPR016024">
    <property type="entry name" value="ARM-type_fold"/>
</dbReference>
<dbReference type="InterPro" id="IPR011989">
    <property type="entry name" value="ARM-like"/>
</dbReference>
<dbReference type="InterPro" id="IPR055557">
    <property type="entry name" value="DUF7133"/>
</dbReference>
<dbReference type="SUPFAM" id="SSF50952">
    <property type="entry name" value="Soluble quinoprotein glucose dehydrogenase"/>
    <property type="match status" value="1"/>
</dbReference>
<dbReference type="InterPro" id="IPR011042">
    <property type="entry name" value="6-blade_b-propeller_TolB-like"/>
</dbReference>
<name>A0AAU8FKL0_9BACT</name>
<dbReference type="RefSeq" id="WP_353719287.1">
    <property type="nucleotide sequence ID" value="NZ_CP159289.1"/>
</dbReference>
<dbReference type="InterPro" id="IPR013428">
    <property type="entry name" value="Membrane-bound_put_N"/>
</dbReference>
<accession>A0AAU8FKL0</accession>
<gene>
    <name evidence="2" type="ORF">ABV298_27215</name>
</gene>
<proteinExistence type="predicted"/>
<dbReference type="PANTHER" id="PTHR33546">
    <property type="entry name" value="LARGE, MULTIFUNCTIONAL SECRETED PROTEIN-RELATED"/>
    <property type="match status" value="1"/>
</dbReference>
<reference evidence="2" key="1">
    <citation type="submission" date="2024-06" db="EMBL/GenBank/DDBJ databases">
        <title>Sequencing and assembly of the genome of Dyadobacter sp. strain 676, a symbiont of Cyamopsis tetragonoloba.</title>
        <authorList>
            <person name="Guro P."/>
            <person name="Sazanova A."/>
            <person name="Kuznetsova I."/>
            <person name="Belimov A."/>
            <person name="Safronova V."/>
        </authorList>
    </citation>
    <scope>NUCLEOTIDE SEQUENCE</scope>
    <source>
        <strain evidence="2">676</strain>
    </source>
</reference>
<dbReference type="Gene3D" id="1.25.10.10">
    <property type="entry name" value="Leucine-rich Repeat Variant"/>
    <property type="match status" value="1"/>
</dbReference>
<organism evidence="2">
    <name type="scientific">Dyadobacter sp. 676</name>
    <dbReference type="NCBI Taxonomy" id="3088362"/>
    <lineage>
        <taxon>Bacteria</taxon>
        <taxon>Pseudomonadati</taxon>
        <taxon>Bacteroidota</taxon>
        <taxon>Cytophagia</taxon>
        <taxon>Cytophagales</taxon>
        <taxon>Spirosomataceae</taxon>
        <taxon>Dyadobacter</taxon>
    </lineage>
</organism>
<protein>
    <submittedName>
        <fullName evidence="2">PVC-type heme-binding CxxCH protein</fullName>
    </submittedName>
</protein>
<dbReference type="PANTHER" id="PTHR33546:SF1">
    <property type="entry name" value="LARGE, MULTIFUNCTIONAL SECRETED PROTEIN"/>
    <property type="match status" value="1"/>
</dbReference>
<dbReference type="SUPFAM" id="SSF48371">
    <property type="entry name" value="ARM repeat"/>
    <property type="match status" value="1"/>
</dbReference>
<dbReference type="Gene3D" id="2.120.10.30">
    <property type="entry name" value="TolB, C-terminal domain"/>
    <property type="match status" value="1"/>
</dbReference>
<evidence type="ECO:0000259" key="1">
    <source>
        <dbReference type="Pfam" id="PF23500"/>
    </source>
</evidence>
<sequence length="722" mass="80217">MLPRTIALSGLMLFAADGIAQKRYPDALPPAESAKTFQLREEFGIEAFVTEPDVLSPVDLVFDASGNAFVVEMGDYPYDARPGHFKGRIRLLKDTDGDGKIDKSYVFADGLPSATSVLPYRDGLLVCAAPDILLLHDTDGDFKADTREVVFTGFFARNSEAQITSMRYGVDNWIYANNNGQAGMITSPLMPDVPPVNVAGGSFRFRLDKKLFEAESGSGQFGLAMDEWGHRFYTQNTLHIQQTPIAWRYLHRHNYLPSFRSDVNISDHELEMFQKSATPYWRQQRSDRRQAKYDSLKTGFTEYARDHFTGASGGTFYGGNGFPQAFQGNIFTGDVAGNLVHRDIISSSNNSPVFTASRDNGEKDREFLAATDPWFRPANLTSGPDGYLYIVDMYRQHIETPVSIPEDLKKDMDFANGEQYGRIWRIFPKESSKRPVLLPDLRAKTSAELVALLEHPNQWWRLNAQRILVEKHAPGAAPRFKSVEKQEESVLPDLIRMTGHADPRARIHAIYTLEAIGGLDATIIQRALSDAHAGVREHAVILAEKYPEFLPEIIRLTNDASTQVACQAALSVGQFNSKESLAALAAVAEKRSEDASWRLAVLSSDTGSSPEMMQLLASRRTFFNATTPGKLKLVEDFGYIAGARNARNDITSLLDLLNTSAAFSDPQWTVAALTGLSKGVKKSANKKEAEKAVSKNLRKLENHSSDAIRRQVSELKKALDIH</sequence>
<dbReference type="Pfam" id="PF23500">
    <property type="entry name" value="DUF7133"/>
    <property type="match status" value="1"/>
</dbReference>
<dbReference type="NCBIfam" id="TIGR02604">
    <property type="entry name" value="Piru_Ver_Nterm"/>
    <property type="match status" value="1"/>
</dbReference>
<dbReference type="AlphaFoldDB" id="A0AAU8FKL0"/>